<organism evidence="2 3">
    <name type="scientific">Acorus gramineus</name>
    <name type="common">Dwarf sweet flag</name>
    <dbReference type="NCBI Taxonomy" id="55184"/>
    <lineage>
        <taxon>Eukaryota</taxon>
        <taxon>Viridiplantae</taxon>
        <taxon>Streptophyta</taxon>
        <taxon>Embryophyta</taxon>
        <taxon>Tracheophyta</taxon>
        <taxon>Spermatophyta</taxon>
        <taxon>Magnoliopsida</taxon>
        <taxon>Liliopsida</taxon>
        <taxon>Acoraceae</taxon>
        <taxon>Acorus</taxon>
    </lineage>
</organism>
<evidence type="ECO:0000313" key="2">
    <source>
        <dbReference type="EMBL" id="KAK1280165.1"/>
    </source>
</evidence>
<gene>
    <name evidence="2" type="ORF">QJS04_geneDACA004599</name>
</gene>
<sequence>MVPKALNVETEKEGTVGMRRGRGRGRGRRGRKKGPMASVAESIVEKPNFVDDGSKKMEFEGRIAIKTEPVDSIIEEPVVEPQSLPERLDLGNLDSVPEANAAPENEKIGVIEVGSSSRGNVEGEFDIEKLTVGEWIDRMEKYLPRKINEIADEVILSMRQRAQQYNEFVAEQRRLGNMKLG</sequence>
<dbReference type="AlphaFoldDB" id="A0AAV9BTZ9"/>
<feature type="region of interest" description="Disordered" evidence="1">
    <location>
        <begin position="1"/>
        <end position="39"/>
    </location>
</feature>
<proteinExistence type="predicted"/>
<comment type="caution">
    <text evidence="2">The sequence shown here is derived from an EMBL/GenBank/DDBJ whole genome shotgun (WGS) entry which is preliminary data.</text>
</comment>
<name>A0AAV9BTZ9_ACOGR</name>
<keyword evidence="3" id="KW-1185">Reference proteome</keyword>
<evidence type="ECO:0000256" key="1">
    <source>
        <dbReference type="SAM" id="MobiDB-lite"/>
    </source>
</evidence>
<protein>
    <submittedName>
        <fullName evidence="2">Uncharacterized protein</fullName>
    </submittedName>
</protein>
<accession>A0AAV9BTZ9</accession>
<dbReference type="Proteomes" id="UP001179952">
    <property type="component" value="Unassembled WGS sequence"/>
</dbReference>
<reference evidence="2" key="2">
    <citation type="submission" date="2023-06" db="EMBL/GenBank/DDBJ databases">
        <authorList>
            <person name="Ma L."/>
            <person name="Liu K.-W."/>
            <person name="Li Z."/>
            <person name="Hsiao Y.-Y."/>
            <person name="Qi Y."/>
            <person name="Fu T."/>
            <person name="Tang G."/>
            <person name="Zhang D."/>
            <person name="Sun W.-H."/>
            <person name="Liu D.-K."/>
            <person name="Li Y."/>
            <person name="Chen G.-Z."/>
            <person name="Liu X.-D."/>
            <person name="Liao X.-Y."/>
            <person name="Jiang Y.-T."/>
            <person name="Yu X."/>
            <person name="Hao Y."/>
            <person name="Huang J."/>
            <person name="Zhao X.-W."/>
            <person name="Ke S."/>
            <person name="Chen Y.-Y."/>
            <person name="Wu W.-L."/>
            <person name="Hsu J.-L."/>
            <person name="Lin Y.-F."/>
            <person name="Huang M.-D."/>
            <person name="Li C.-Y."/>
            <person name="Huang L."/>
            <person name="Wang Z.-W."/>
            <person name="Zhao X."/>
            <person name="Zhong W.-Y."/>
            <person name="Peng D.-H."/>
            <person name="Ahmad S."/>
            <person name="Lan S."/>
            <person name="Zhang J.-S."/>
            <person name="Tsai W.-C."/>
            <person name="Van De Peer Y."/>
            <person name="Liu Z.-J."/>
        </authorList>
    </citation>
    <scope>NUCLEOTIDE SEQUENCE</scope>
    <source>
        <strain evidence="2">SCP</strain>
        <tissue evidence="2">Leaves</tissue>
    </source>
</reference>
<reference evidence="2" key="1">
    <citation type="journal article" date="2023" name="Nat. Commun.">
        <title>Diploid and tetraploid genomes of Acorus and the evolution of monocots.</title>
        <authorList>
            <person name="Ma L."/>
            <person name="Liu K.W."/>
            <person name="Li Z."/>
            <person name="Hsiao Y.Y."/>
            <person name="Qi Y."/>
            <person name="Fu T."/>
            <person name="Tang G.D."/>
            <person name="Zhang D."/>
            <person name="Sun W.H."/>
            <person name="Liu D.K."/>
            <person name="Li Y."/>
            <person name="Chen G.Z."/>
            <person name="Liu X.D."/>
            <person name="Liao X.Y."/>
            <person name="Jiang Y.T."/>
            <person name="Yu X."/>
            <person name="Hao Y."/>
            <person name="Huang J."/>
            <person name="Zhao X.W."/>
            <person name="Ke S."/>
            <person name="Chen Y.Y."/>
            <person name="Wu W.L."/>
            <person name="Hsu J.L."/>
            <person name="Lin Y.F."/>
            <person name="Huang M.D."/>
            <person name="Li C.Y."/>
            <person name="Huang L."/>
            <person name="Wang Z.W."/>
            <person name="Zhao X."/>
            <person name="Zhong W.Y."/>
            <person name="Peng D.H."/>
            <person name="Ahmad S."/>
            <person name="Lan S."/>
            <person name="Zhang J.S."/>
            <person name="Tsai W.C."/>
            <person name="Van de Peer Y."/>
            <person name="Liu Z.J."/>
        </authorList>
    </citation>
    <scope>NUCLEOTIDE SEQUENCE</scope>
    <source>
        <strain evidence="2">SCP</strain>
    </source>
</reference>
<dbReference type="EMBL" id="JAUJYN010000001">
    <property type="protein sequence ID" value="KAK1280165.1"/>
    <property type="molecule type" value="Genomic_DNA"/>
</dbReference>
<evidence type="ECO:0000313" key="3">
    <source>
        <dbReference type="Proteomes" id="UP001179952"/>
    </source>
</evidence>
<feature type="compositionally biased region" description="Basic residues" evidence="1">
    <location>
        <begin position="19"/>
        <end position="34"/>
    </location>
</feature>